<evidence type="ECO:0000313" key="4">
    <source>
        <dbReference type="Proteomes" id="UP001270362"/>
    </source>
</evidence>
<dbReference type="AlphaFoldDB" id="A0AAE0XBJ2"/>
<evidence type="ECO:0000256" key="1">
    <source>
        <dbReference type="SAM" id="Coils"/>
    </source>
</evidence>
<organism evidence="3 4">
    <name type="scientific">Podospora appendiculata</name>
    <dbReference type="NCBI Taxonomy" id="314037"/>
    <lineage>
        <taxon>Eukaryota</taxon>
        <taxon>Fungi</taxon>
        <taxon>Dikarya</taxon>
        <taxon>Ascomycota</taxon>
        <taxon>Pezizomycotina</taxon>
        <taxon>Sordariomycetes</taxon>
        <taxon>Sordariomycetidae</taxon>
        <taxon>Sordariales</taxon>
        <taxon>Podosporaceae</taxon>
        <taxon>Podospora</taxon>
    </lineage>
</organism>
<accession>A0AAE0XBJ2</accession>
<feature type="region of interest" description="Disordered" evidence="2">
    <location>
        <begin position="1"/>
        <end position="67"/>
    </location>
</feature>
<protein>
    <submittedName>
        <fullName evidence="3">Uncharacterized protein</fullName>
    </submittedName>
</protein>
<gene>
    <name evidence="3" type="ORF">B0T22DRAFT_461784</name>
</gene>
<comment type="caution">
    <text evidence="3">The sequence shown here is derived from an EMBL/GenBank/DDBJ whole genome shotgun (WGS) entry which is preliminary data.</text>
</comment>
<dbReference type="EMBL" id="JAULSO010000002">
    <property type="protein sequence ID" value="KAK3689562.1"/>
    <property type="molecule type" value="Genomic_DNA"/>
</dbReference>
<reference evidence="3" key="1">
    <citation type="journal article" date="2023" name="Mol. Phylogenet. Evol.">
        <title>Genome-scale phylogeny and comparative genomics of the fungal order Sordariales.</title>
        <authorList>
            <person name="Hensen N."/>
            <person name="Bonometti L."/>
            <person name="Westerberg I."/>
            <person name="Brannstrom I.O."/>
            <person name="Guillou S."/>
            <person name="Cros-Aarteil S."/>
            <person name="Calhoun S."/>
            <person name="Haridas S."/>
            <person name="Kuo A."/>
            <person name="Mondo S."/>
            <person name="Pangilinan J."/>
            <person name="Riley R."/>
            <person name="LaButti K."/>
            <person name="Andreopoulos B."/>
            <person name="Lipzen A."/>
            <person name="Chen C."/>
            <person name="Yan M."/>
            <person name="Daum C."/>
            <person name="Ng V."/>
            <person name="Clum A."/>
            <person name="Steindorff A."/>
            <person name="Ohm R.A."/>
            <person name="Martin F."/>
            <person name="Silar P."/>
            <person name="Natvig D.O."/>
            <person name="Lalanne C."/>
            <person name="Gautier V."/>
            <person name="Ament-Velasquez S.L."/>
            <person name="Kruys A."/>
            <person name="Hutchinson M.I."/>
            <person name="Powell A.J."/>
            <person name="Barry K."/>
            <person name="Miller A.N."/>
            <person name="Grigoriev I.V."/>
            <person name="Debuchy R."/>
            <person name="Gladieux P."/>
            <person name="Hiltunen Thoren M."/>
            <person name="Johannesson H."/>
        </authorList>
    </citation>
    <scope>NUCLEOTIDE SEQUENCE</scope>
    <source>
        <strain evidence="3">CBS 314.62</strain>
    </source>
</reference>
<sequence length="246" mass="28043">MKERLNRPLSGLPGLRSRAAKKNTDPVTKLRRTSSRTSGVTVSSEKEPRGMDESDDGGPGDPPGQIDDLEAQANEILGLLSKLLETADQDVSRNWNLEHELLDLLEGIGRLKKQLRESVTLSDWENPPWKSRTALEATYERRINELKDKVKSLEAEVRALRERLETMQGRLDREISKNWALGYDCRDLAGKIWRLEAQLRNSITLGDLEKPPRKPKTALERALERRVRELEGRVARPHGKPRSRTM</sequence>
<evidence type="ECO:0000256" key="2">
    <source>
        <dbReference type="SAM" id="MobiDB-lite"/>
    </source>
</evidence>
<evidence type="ECO:0000313" key="3">
    <source>
        <dbReference type="EMBL" id="KAK3689562.1"/>
    </source>
</evidence>
<name>A0AAE0XBJ2_9PEZI</name>
<dbReference type="Proteomes" id="UP001270362">
    <property type="component" value="Unassembled WGS sequence"/>
</dbReference>
<dbReference type="Gene3D" id="1.20.5.340">
    <property type="match status" value="1"/>
</dbReference>
<keyword evidence="4" id="KW-1185">Reference proteome</keyword>
<proteinExistence type="predicted"/>
<feature type="coiled-coil region" evidence="1">
    <location>
        <begin position="136"/>
        <end position="177"/>
    </location>
</feature>
<keyword evidence="1" id="KW-0175">Coiled coil</keyword>
<reference evidence="3" key="2">
    <citation type="submission" date="2023-06" db="EMBL/GenBank/DDBJ databases">
        <authorList>
            <consortium name="Lawrence Berkeley National Laboratory"/>
            <person name="Haridas S."/>
            <person name="Hensen N."/>
            <person name="Bonometti L."/>
            <person name="Westerberg I."/>
            <person name="Brannstrom I.O."/>
            <person name="Guillou S."/>
            <person name="Cros-Aarteil S."/>
            <person name="Calhoun S."/>
            <person name="Kuo A."/>
            <person name="Mondo S."/>
            <person name="Pangilinan J."/>
            <person name="Riley R."/>
            <person name="Labutti K."/>
            <person name="Andreopoulos B."/>
            <person name="Lipzen A."/>
            <person name="Chen C."/>
            <person name="Yanf M."/>
            <person name="Daum C."/>
            <person name="Ng V."/>
            <person name="Clum A."/>
            <person name="Steindorff A."/>
            <person name="Ohm R."/>
            <person name="Martin F."/>
            <person name="Silar P."/>
            <person name="Natvig D."/>
            <person name="Lalanne C."/>
            <person name="Gautier V."/>
            <person name="Ament-Velasquez S.L."/>
            <person name="Kruys A."/>
            <person name="Hutchinson M.I."/>
            <person name="Powell A.J."/>
            <person name="Barry K."/>
            <person name="Miller A.N."/>
            <person name="Grigoriev I.V."/>
            <person name="Debuchy R."/>
            <person name="Gladieux P."/>
            <person name="Thoren M.H."/>
            <person name="Johannesson H."/>
        </authorList>
    </citation>
    <scope>NUCLEOTIDE SEQUENCE</scope>
    <source>
        <strain evidence="3">CBS 314.62</strain>
    </source>
</reference>